<keyword evidence="3 7" id="KW-0963">Cytoplasm</keyword>
<organism evidence="11 12">
    <name type="scientific">Limihaloglobus sulfuriphilus</name>
    <dbReference type="NCBI Taxonomy" id="1851148"/>
    <lineage>
        <taxon>Bacteria</taxon>
        <taxon>Pseudomonadati</taxon>
        <taxon>Planctomycetota</taxon>
        <taxon>Phycisphaerae</taxon>
        <taxon>Sedimentisphaerales</taxon>
        <taxon>Sedimentisphaeraceae</taxon>
        <taxon>Limihaloglobus</taxon>
    </lineage>
</organism>
<dbReference type="KEGG" id="pbas:SMSP2_00551"/>
<keyword evidence="7 8" id="KW-0133">Cell shape</keyword>
<dbReference type="AlphaFoldDB" id="A0A1Q2MCD4"/>
<feature type="domain" description="Mur ligase C-terminal" evidence="9">
    <location>
        <begin position="321"/>
        <end position="443"/>
    </location>
</feature>
<dbReference type="GO" id="GO:0008764">
    <property type="term" value="F:UDP-N-acetylmuramoylalanine-D-glutamate ligase activity"/>
    <property type="evidence" value="ECO:0007669"/>
    <property type="project" value="UniProtKB-UniRule"/>
</dbReference>
<gene>
    <name evidence="7 11" type="primary">murD</name>
    <name evidence="11" type="ORF">SMSP2_00551</name>
</gene>
<proteinExistence type="inferred from homology"/>
<dbReference type="InterPro" id="IPR013221">
    <property type="entry name" value="Mur_ligase_cen"/>
</dbReference>
<evidence type="ECO:0000259" key="9">
    <source>
        <dbReference type="Pfam" id="PF02875"/>
    </source>
</evidence>
<feature type="domain" description="Mur ligase central" evidence="10">
    <location>
        <begin position="120"/>
        <end position="272"/>
    </location>
</feature>
<sequence>MNSNLLTGKKVVVQGLGRFGGGLDAAVFASSSGASDVIVTDLASAEVLAAYVSELKPLENITLRLGEHKRDDFTSADVVIVNPAVAPDNEYVRAARDGGAVITSQIEIFFKLCPCEIVAVTGSNGKSTTTSLTAHLLSGALEYQNNLPYKNVILGGNIGNRPLLSELENLTDKDIAVLEISSFQAEQLARGETDGGPLAPQVCVITNLSPNHLDRHGTFENYCDAKESLFANQKPDARGPVLSVFNLEDALTAGWLEKYTRPGRICKGFKASQAYKYRDVTPLAGEMNLSNLAAAACAAEHFGVTEDSIRKSLPSFKSLPHRLEFVRELDGVRWYNDSIATTPESVIAALTSFSEPMVLIAGGYDKNIPFDELGIAAAGRLRGAVLIGKTRGKIKAAIEAGCRSASGNISEPVIKVVDSLEQAVLAAREIAVSGDIVAMSPACASYDMFTNFQQRGEMFRTLVAGL</sequence>
<keyword evidence="7 8" id="KW-0131">Cell cycle</keyword>
<dbReference type="Gene3D" id="3.40.1190.10">
    <property type="entry name" value="Mur-like, catalytic domain"/>
    <property type="match status" value="1"/>
</dbReference>
<dbReference type="GO" id="GO:0005524">
    <property type="term" value="F:ATP binding"/>
    <property type="evidence" value="ECO:0007669"/>
    <property type="project" value="UniProtKB-UniRule"/>
</dbReference>
<comment type="pathway">
    <text evidence="2 7 8">Cell wall biogenesis; peptidoglycan biosynthesis.</text>
</comment>
<dbReference type="UniPathway" id="UPA00219"/>
<dbReference type="GO" id="GO:0008360">
    <property type="term" value="P:regulation of cell shape"/>
    <property type="evidence" value="ECO:0007669"/>
    <property type="project" value="UniProtKB-KW"/>
</dbReference>
<evidence type="ECO:0000259" key="10">
    <source>
        <dbReference type="Pfam" id="PF08245"/>
    </source>
</evidence>
<dbReference type="InterPro" id="IPR004101">
    <property type="entry name" value="Mur_ligase_C"/>
</dbReference>
<dbReference type="NCBIfam" id="TIGR01087">
    <property type="entry name" value="murD"/>
    <property type="match status" value="1"/>
</dbReference>
<evidence type="ECO:0000256" key="8">
    <source>
        <dbReference type="RuleBase" id="RU003664"/>
    </source>
</evidence>
<dbReference type="RefSeq" id="WP_146682491.1">
    <property type="nucleotide sequence ID" value="NZ_CP019646.1"/>
</dbReference>
<dbReference type="SUPFAM" id="SSF53623">
    <property type="entry name" value="MurD-like peptide ligases, catalytic domain"/>
    <property type="match status" value="1"/>
</dbReference>
<evidence type="ECO:0000256" key="3">
    <source>
        <dbReference type="ARBA" id="ARBA00022490"/>
    </source>
</evidence>
<evidence type="ECO:0000256" key="2">
    <source>
        <dbReference type="ARBA" id="ARBA00004752"/>
    </source>
</evidence>
<dbReference type="EC" id="6.3.2.9" evidence="7 8"/>
<evidence type="ECO:0000313" key="12">
    <source>
        <dbReference type="Proteomes" id="UP000188181"/>
    </source>
</evidence>
<dbReference type="PANTHER" id="PTHR43692:SF1">
    <property type="entry name" value="UDP-N-ACETYLMURAMOYLALANINE--D-GLUTAMATE LIGASE"/>
    <property type="match status" value="1"/>
</dbReference>
<dbReference type="InterPro" id="IPR036615">
    <property type="entry name" value="Mur_ligase_C_dom_sf"/>
</dbReference>
<dbReference type="Gene3D" id="3.40.50.720">
    <property type="entry name" value="NAD(P)-binding Rossmann-like Domain"/>
    <property type="match status" value="1"/>
</dbReference>
<dbReference type="SUPFAM" id="SSF53244">
    <property type="entry name" value="MurD-like peptide ligases, peptide-binding domain"/>
    <property type="match status" value="1"/>
</dbReference>
<dbReference type="InterPro" id="IPR036565">
    <property type="entry name" value="Mur-like_cat_sf"/>
</dbReference>
<comment type="subcellular location">
    <subcellularLocation>
        <location evidence="1 7 8">Cytoplasm</location>
    </subcellularLocation>
</comment>
<protein>
    <recommendedName>
        <fullName evidence="7 8">UDP-N-acetylmuramoylalanine--D-glutamate ligase</fullName>
        <ecNumber evidence="7 8">6.3.2.9</ecNumber>
    </recommendedName>
    <alternativeName>
        <fullName evidence="7">D-glutamic acid-adding enzyme</fullName>
    </alternativeName>
    <alternativeName>
        <fullName evidence="7">UDP-N-acetylmuramoyl-L-alanyl-D-glutamate synthetase</fullName>
    </alternativeName>
</protein>
<dbReference type="GO" id="GO:0071555">
    <property type="term" value="P:cell wall organization"/>
    <property type="evidence" value="ECO:0007669"/>
    <property type="project" value="UniProtKB-KW"/>
</dbReference>
<dbReference type="Gene3D" id="3.90.190.20">
    <property type="entry name" value="Mur ligase, C-terminal domain"/>
    <property type="match status" value="1"/>
</dbReference>
<dbReference type="GO" id="GO:0051301">
    <property type="term" value="P:cell division"/>
    <property type="evidence" value="ECO:0007669"/>
    <property type="project" value="UniProtKB-KW"/>
</dbReference>
<keyword evidence="5 7" id="KW-0547">Nucleotide-binding</keyword>
<keyword evidence="12" id="KW-1185">Reference proteome</keyword>
<feature type="binding site" evidence="7">
    <location>
        <begin position="122"/>
        <end position="128"/>
    </location>
    <ligand>
        <name>ATP</name>
        <dbReference type="ChEBI" id="CHEBI:30616"/>
    </ligand>
</feature>
<evidence type="ECO:0000256" key="7">
    <source>
        <dbReference type="HAMAP-Rule" id="MF_00639"/>
    </source>
</evidence>
<dbReference type="HAMAP" id="MF_00639">
    <property type="entry name" value="MurD"/>
    <property type="match status" value="1"/>
</dbReference>
<dbReference type="InterPro" id="IPR005762">
    <property type="entry name" value="MurD"/>
</dbReference>
<dbReference type="Pfam" id="PF02875">
    <property type="entry name" value="Mur_ligase_C"/>
    <property type="match status" value="1"/>
</dbReference>
<dbReference type="GO" id="GO:0009252">
    <property type="term" value="P:peptidoglycan biosynthetic process"/>
    <property type="evidence" value="ECO:0007669"/>
    <property type="project" value="UniProtKB-UniRule"/>
</dbReference>
<dbReference type="PANTHER" id="PTHR43692">
    <property type="entry name" value="UDP-N-ACETYLMURAMOYLALANINE--D-GLUTAMATE LIGASE"/>
    <property type="match status" value="1"/>
</dbReference>
<evidence type="ECO:0000256" key="4">
    <source>
        <dbReference type="ARBA" id="ARBA00022598"/>
    </source>
</evidence>
<keyword evidence="6 7" id="KW-0067">ATP-binding</keyword>
<evidence type="ECO:0000256" key="1">
    <source>
        <dbReference type="ARBA" id="ARBA00004496"/>
    </source>
</evidence>
<dbReference type="EMBL" id="CP019646">
    <property type="protein sequence ID" value="AQQ70208.1"/>
    <property type="molecule type" value="Genomic_DNA"/>
</dbReference>
<evidence type="ECO:0000313" key="11">
    <source>
        <dbReference type="EMBL" id="AQQ70208.1"/>
    </source>
</evidence>
<keyword evidence="4 7" id="KW-0436">Ligase</keyword>
<keyword evidence="7 8" id="KW-0573">Peptidoglycan synthesis</keyword>
<dbReference type="GO" id="GO:0005737">
    <property type="term" value="C:cytoplasm"/>
    <property type="evidence" value="ECO:0007669"/>
    <property type="project" value="UniProtKB-SubCell"/>
</dbReference>
<comment type="function">
    <text evidence="7 8">Cell wall formation. Catalyzes the addition of glutamate to the nucleotide precursor UDP-N-acetylmuramoyl-L-alanine (UMA).</text>
</comment>
<comment type="similarity">
    <text evidence="7">Belongs to the MurCDEF family.</text>
</comment>
<keyword evidence="7 8" id="KW-0132">Cell division</keyword>
<evidence type="ECO:0000256" key="5">
    <source>
        <dbReference type="ARBA" id="ARBA00022741"/>
    </source>
</evidence>
<accession>A0A1Q2MCD4</accession>
<name>A0A1Q2MCD4_9BACT</name>
<reference evidence="12" key="1">
    <citation type="submission" date="2017-02" db="EMBL/GenBank/DDBJ databases">
        <title>Comparative genomics and description of representatives of a novel lineage of planctomycetes thriving in anoxic sediments.</title>
        <authorList>
            <person name="Spring S."/>
            <person name="Bunk B."/>
            <person name="Sproer C."/>
        </authorList>
    </citation>
    <scope>NUCLEOTIDE SEQUENCE [LARGE SCALE GENOMIC DNA]</scope>
    <source>
        <strain evidence="12">SM-Chi-D1</strain>
    </source>
</reference>
<evidence type="ECO:0000256" key="6">
    <source>
        <dbReference type="ARBA" id="ARBA00022840"/>
    </source>
</evidence>
<dbReference type="STRING" id="1851148.SMSP2_00551"/>
<dbReference type="Pfam" id="PF08245">
    <property type="entry name" value="Mur_ligase_M"/>
    <property type="match status" value="1"/>
</dbReference>
<dbReference type="OrthoDB" id="9809796at2"/>
<keyword evidence="7 8" id="KW-0961">Cell wall biogenesis/degradation</keyword>
<dbReference type="SUPFAM" id="SSF51984">
    <property type="entry name" value="MurCD N-terminal domain"/>
    <property type="match status" value="1"/>
</dbReference>
<dbReference type="Proteomes" id="UP000188181">
    <property type="component" value="Chromosome"/>
</dbReference>
<comment type="catalytic activity">
    <reaction evidence="7 8">
        <text>UDP-N-acetyl-alpha-D-muramoyl-L-alanine + D-glutamate + ATP = UDP-N-acetyl-alpha-D-muramoyl-L-alanyl-D-glutamate + ADP + phosphate + H(+)</text>
        <dbReference type="Rhea" id="RHEA:16429"/>
        <dbReference type="ChEBI" id="CHEBI:15378"/>
        <dbReference type="ChEBI" id="CHEBI:29986"/>
        <dbReference type="ChEBI" id="CHEBI:30616"/>
        <dbReference type="ChEBI" id="CHEBI:43474"/>
        <dbReference type="ChEBI" id="CHEBI:83898"/>
        <dbReference type="ChEBI" id="CHEBI:83900"/>
        <dbReference type="ChEBI" id="CHEBI:456216"/>
        <dbReference type="EC" id="6.3.2.9"/>
    </reaction>
</comment>